<feature type="domain" description="PucR C-terminal helix-turn-helix" evidence="1">
    <location>
        <begin position="355"/>
        <end position="411"/>
    </location>
</feature>
<name>A0A1M6DRP9_9FIRM</name>
<dbReference type="InterPro" id="IPR051448">
    <property type="entry name" value="CdaR-like_regulators"/>
</dbReference>
<dbReference type="PANTHER" id="PTHR33744">
    <property type="entry name" value="CARBOHYDRATE DIACID REGULATOR"/>
    <property type="match status" value="1"/>
</dbReference>
<dbReference type="RefSeq" id="WP_149733819.1">
    <property type="nucleotide sequence ID" value="NZ_FQZD01000007.1"/>
</dbReference>
<dbReference type="PANTHER" id="PTHR33744:SF1">
    <property type="entry name" value="DNA-BINDING TRANSCRIPTIONAL ACTIVATOR ADER"/>
    <property type="match status" value="1"/>
</dbReference>
<accession>A0A1M6DRP9</accession>
<organism evidence="2 3">
    <name type="scientific">Propionispora hippei DSM 15287</name>
    <dbReference type="NCBI Taxonomy" id="1123003"/>
    <lineage>
        <taxon>Bacteria</taxon>
        <taxon>Bacillati</taxon>
        <taxon>Bacillota</taxon>
        <taxon>Negativicutes</taxon>
        <taxon>Selenomonadales</taxon>
        <taxon>Sporomusaceae</taxon>
        <taxon>Propionispora</taxon>
    </lineage>
</organism>
<keyword evidence="3" id="KW-1185">Reference proteome</keyword>
<dbReference type="EMBL" id="FQZD01000007">
    <property type="protein sequence ID" value="SHI75914.1"/>
    <property type="molecule type" value="Genomic_DNA"/>
</dbReference>
<gene>
    <name evidence="2" type="ORF">SAMN02745170_00979</name>
</gene>
<protein>
    <submittedName>
        <fullName evidence="2">PucR C-terminal helix-turn-helix domain-containing protein</fullName>
    </submittedName>
</protein>
<dbReference type="AlphaFoldDB" id="A0A1M6DRP9"/>
<evidence type="ECO:0000313" key="2">
    <source>
        <dbReference type="EMBL" id="SHI75914.1"/>
    </source>
</evidence>
<dbReference type="Gene3D" id="1.10.10.2840">
    <property type="entry name" value="PucR C-terminal helix-turn-helix domain"/>
    <property type="match status" value="1"/>
</dbReference>
<dbReference type="Proteomes" id="UP000322917">
    <property type="component" value="Unassembled WGS sequence"/>
</dbReference>
<sequence>MPNSKWDFTKMEEADLQAAFYMQELFNVLYLNQGLQPLIDKARDIFNRPLLVHDTSFKILASSYDINQVVSISEDETGSRYLHEDLIRFIRENNIIRRIRKKGASDYIEKQKPLNGTLSAIIRINSIEAAQIAIHESGRPFTKTDFLLIDQFSKLLSLELQKDNQFGSEKDLIPSYILSDALEGRAIDEKAALRKLHYLKWVQEQEFSIMFITNRELKALDSKIPIVMQALKIFVPLNHCMIHHSNIVAFLDGSLLSQLSGKKKAEFEEFLAANNLCAGISLKFNQLLDCRKYYEQAVKATELAHQQNTSALLFEECGLFIVSELIRTHYELVDLCHPAVLTLFDYDKKNGSDLLVSLKNYLYFTNDPGKAAKILNIHKNTLFYRINKIKDIAGISLDNAEEICRIYLSIRFLEINGRL</sequence>
<reference evidence="2 3" key="1">
    <citation type="submission" date="2016-11" db="EMBL/GenBank/DDBJ databases">
        <authorList>
            <person name="Varghese N."/>
            <person name="Submissions S."/>
        </authorList>
    </citation>
    <scope>NUCLEOTIDE SEQUENCE [LARGE SCALE GENOMIC DNA]</scope>
    <source>
        <strain evidence="2 3">DSM 15287</strain>
    </source>
</reference>
<proteinExistence type="predicted"/>
<evidence type="ECO:0000313" key="3">
    <source>
        <dbReference type="Proteomes" id="UP000322917"/>
    </source>
</evidence>
<dbReference type="InterPro" id="IPR025736">
    <property type="entry name" value="PucR_C-HTH_dom"/>
</dbReference>
<dbReference type="OrthoDB" id="9792148at2"/>
<dbReference type="InterPro" id="IPR042070">
    <property type="entry name" value="PucR_C-HTH_sf"/>
</dbReference>
<evidence type="ECO:0000259" key="1">
    <source>
        <dbReference type="Pfam" id="PF13556"/>
    </source>
</evidence>
<dbReference type="Pfam" id="PF13556">
    <property type="entry name" value="HTH_30"/>
    <property type="match status" value="1"/>
</dbReference>